<comment type="subcellular location">
    <subcellularLocation>
        <location evidence="1">Nucleus</location>
    </subcellularLocation>
</comment>
<dbReference type="PANTHER" id="PTHR24406">
    <property type="entry name" value="TRANSCRIPTIONAL REPRESSOR CTCFL-RELATED"/>
    <property type="match status" value="1"/>
</dbReference>
<dbReference type="SMART" id="SM00355">
    <property type="entry name" value="ZnF_C2H2"/>
    <property type="match status" value="4"/>
</dbReference>
<dbReference type="PROSITE" id="PS00028">
    <property type="entry name" value="ZINC_FINGER_C2H2_1"/>
    <property type="match status" value="2"/>
</dbReference>
<evidence type="ECO:0000256" key="3">
    <source>
        <dbReference type="ARBA" id="ARBA00022737"/>
    </source>
</evidence>
<protein>
    <recommendedName>
        <fullName evidence="9">C2H2-type domain-containing protein</fullName>
    </recommendedName>
</protein>
<keyword evidence="3" id="KW-0677">Repeat</keyword>
<evidence type="ECO:0000313" key="10">
    <source>
        <dbReference type="EMBL" id="POR31042.1"/>
    </source>
</evidence>
<feature type="region of interest" description="Disordered" evidence="8">
    <location>
        <begin position="168"/>
        <end position="204"/>
    </location>
</feature>
<evidence type="ECO:0000256" key="7">
    <source>
        <dbReference type="PROSITE-ProRule" id="PRU00042"/>
    </source>
</evidence>
<comment type="caution">
    <text evidence="10">The sequence shown here is derived from an EMBL/GenBank/DDBJ whole genome shotgun (WGS) entry which is preliminary data.</text>
</comment>
<feature type="domain" description="C2H2-type" evidence="9">
    <location>
        <begin position="439"/>
        <end position="471"/>
    </location>
</feature>
<keyword evidence="5" id="KW-0862">Zinc</keyword>
<sequence length="531" mass="58903">MPFRQQNDGHWLCKPCNLEFPTWNALWDHKKEMRKSGADKHISCKHCGMNFKTEVGEIQHIKQTHPKAQNVHCPGCGHGPFVRISGLMAHIERGECTRIDAMDIEERRDRKTEFARKLEAITKEPVRGNYAKYFGPIEAPGPDWWAKTAAEVAAAARNTTWDDLSGESVASSHAKLPGTEGVTDWTVKRDRSSGSGTGSAKLLHREEVADWITHKGTSTAGSDGSPELPSNEGFTGLVLNRGTPPHNVASRLPGSEGVTDWCIKRDTSPQDGNTETTLPGYQRVTDWSFKRFLNPEVNNATTKLPLHEGITNWGVEKDIFPRDDTTAKFPGSEGVTDWSINKDNESVGAEIIREDFSDDAPASEWPTAEQLAARPKEPSVHDPIDPIHHPDHPSFRASRYLNPYGSSYSCPHPFCNKCLKTPGKLIGHLRSSAHGENTYTCPACNRRFKSIEAITSHVESSTSRCHMREGRGVAAFLDQLTGGIVNVSTFRHQDGTPKYETSNGALEEYGDPRKEPRMEAKHKGPGAANWW</sequence>
<evidence type="ECO:0000313" key="11">
    <source>
        <dbReference type="Proteomes" id="UP000237481"/>
    </source>
</evidence>
<dbReference type="OrthoDB" id="8117402at2759"/>
<dbReference type="InterPro" id="IPR050888">
    <property type="entry name" value="ZnF_C2H2-type_TF"/>
</dbReference>
<gene>
    <name evidence="10" type="ORF">TPAR_08776</name>
</gene>
<keyword evidence="11" id="KW-1185">Reference proteome</keyword>
<dbReference type="PROSITE" id="PS50157">
    <property type="entry name" value="ZINC_FINGER_C2H2_2"/>
    <property type="match status" value="2"/>
</dbReference>
<proteinExistence type="predicted"/>
<feature type="region of interest" description="Disordered" evidence="8">
    <location>
        <begin position="494"/>
        <end position="531"/>
    </location>
</feature>
<evidence type="ECO:0000259" key="9">
    <source>
        <dbReference type="PROSITE" id="PS50157"/>
    </source>
</evidence>
<dbReference type="GO" id="GO:0008270">
    <property type="term" value="F:zinc ion binding"/>
    <property type="evidence" value="ECO:0007669"/>
    <property type="project" value="UniProtKB-KW"/>
</dbReference>
<keyword evidence="2" id="KW-0479">Metal-binding</keyword>
<dbReference type="InterPro" id="IPR013087">
    <property type="entry name" value="Znf_C2H2_type"/>
</dbReference>
<feature type="compositionally biased region" description="Basic and acidic residues" evidence="8">
    <location>
        <begin position="510"/>
        <end position="522"/>
    </location>
</feature>
<evidence type="ECO:0000256" key="8">
    <source>
        <dbReference type="SAM" id="MobiDB-lite"/>
    </source>
</evidence>
<reference evidence="10 11" key="1">
    <citation type="submission" date="2018-01" db="EMBL/GenBank/DDBJ databases">
        <title>Harnessing the power of phylogenomics to disentangle the directionality and signatures of interkingdom host jumping in the parasitic fungal genus Tolypocladium.</title>
        <authorList>
            <person name="Quandt C.A."/>
            <person name="Patterson W."/>
            <person name="Spatafora J.W."/>
        </authorList>
    </citation>
    <scope>NUCLEOTIDE SEQUENCE [LARGE SCALE GENOMIC DNA]</scope>
    <source>
        <strain evidence="10 11">NRBC 100945</strain>
    </source>
</reference>
<evidence type="ECO:0000256" key="6">
    <source>
        <dbReference type="ARBA" id="ARBA00023242"/>
    </source>
</evidence>
<dbReference type="Gene3D" id="3.30.160.60">
    <property type="entry name" value="Classic Zinc Finger"/>
    <property type="match status" value="2"/>
</dbReference>
<dbReference type="STRING" id="94208.A0A2S4KLI9"/>
<keyword evidence="6" id="KW-0539">Nucleus</keyword>
<evidence type="ECO:0000256" key="5">
    <source>
        <dbReference type="ARBA" id="ARBA00022833"/>
    </source>
</evidence>
<evidence type="ECO:0000256" key="4">
    <source>
        <dbReference type="ARBA" id="ARBA00022771"/>
    </source>
</evidence>
<dbReference type="EMBL" id="PKSG01001110">
    <property type="protein sequence ID" value="POR31042.1"/>
    <property type="molecule type" value="Genomic_DNA"/>
</dbReference>
<keyword evidence="4 7" id="KW-0863">Zinc-finger</keyword>
<evidence type="ECO:0000256" key="2">
    <source>
        <dbReference type="ARBA" id="ARBA00022723"/>
    </source>
</evidence>
<organism evidence="10 11">
    <name type="scientific">Tolypocladium paradoxum</name>
    <dbReference type="NCBI Taxonomy" id="94208"/>
    <lineage>
        <taxon>Eukaryota</taxon>
        <taxon>Fungi</taxon>
        <taxon>Dikarya</taxon>
        <taxon>Ascomycota</taxon>
        <taxon>Pezizomycotina</taxon>
        <taxon>Sordariomycetes</taxon>
        <taxon>Hypocreomycetidae</taxon>
        <taxon>Hypocreales</taxon>
        <taxon>Ophiocordycipitaceae</taxon>
        <taxon>Tolypocladium</taxon>
    </lineage>
</organism>
<dbReference type="AlphaFoldDB" id="A0A2S4KLI9"/>
<accession>A0A2S4KLI9</accession>
<dbReference type="InterPro" id="IPR017907">
    <property type="entry name" value="Znf_RING_CS"/>
</dbReference>
<evidence type="ECO:0000256" key="1">
    <source>
        <dbReference type="ARBA" id="ARBA00004123"/>
    </source>
</evidence>
<dbReference type="Proteomes" id="UP000237481">
    <property type="component" value="Unassembled WGS sequence"/>
</dbReference>
<dbReference type="GO" id="GO:0005634">
    <property type="term" value="C:nucleus"/>
    <property type="evidence" value="ECO:0007669"/>
    <property type="project" value="UniProtKB-SubCell"/>
</dbReference>
<dbReference type="PROSITE" id="PS00518">
    <property type="entry name" value="ZF_RING_1"/>
    <property type="match status" value="1"/>
</dbReference>
<name>A0A2S4KLI9_9HYPO</name>
<feature type="domain" description="C2H2-type" evidence="9">
    <location>
        <begin position="42"/>
        <end position="70"/>
    </location>
</feature>